<dbReference type="PANTHER" id="PTHR37166">
    <property type="entry name" value="PROTEIN FLAG"/>
    <property type="match status" value="1"/>
</dbReference>
<organism evidence="1 2">
    <name type="scientific">Exobacillus caeni</name>
    <dbReference type="NCBI Taxonomy" id="2574798"/>
    <lineage>
        <taxon>Bacteria</taxon>
        <taxon>Bacillati</taxon>
        <taxon>Bacillota</taxon>
        <taxon>Bacilli</taxon>
        <taxon>Bacillales</taxon>
        <taxon>Guptibacillaceae</taxon>
        <taxon>Exobacillus</taxon>
    </lineage>
</organism>
<evidence type="ECO:0000313" key="2">
    <source>
        <dbReference type="Proteomes" id="UP000308230"/>
    </source>
</evidence>
<dbReference type="OrthoDB" id="9799867at2"/>
<dbReference type="Gene3D" id="3.30.160.170">
    <property type="entry name" value="FlaG-like"/>
    <property type="match status" value="1"/>
</dbReference>
<dbReference type="Proteomes" id="UP000308230">
    <property type="component" value="Unassembled WGS sequence"/>
</dbReference>
<dbReference type="Pfam" id="PF03646">
    <property type="entry name" value="FlaG"/>
    <property type="match status" value="1"/>
</dbReference>
<reference evidence="1 2" key="1">
    <citation type="submission" date="2019-04" db="EMBL/GenBank/DDBJ databases">
        <title>Bacillus caeni sp. nov., a bacterium isolated from mangrove sediment.</title>
        <authorList>
            <person name="Huang H."/>
            <person name="Mo K."/>
            <person name="Hu Y."/>
        </authorList>
    </citation>
    <scope>NUCLEOTIDE SEQUENCE [LARGE SCALE GENOMIC DNA]</scope>
    <source>
        <strain evidence="1 2">HB172195</strain>
    </source>
</reference>
<gene>
    <name evidence="1" type="primary">flaG</name>
    <name evidence="1" type="ORF">FCL54_13915</name>
</gene>
<keyword evidence="2" id="KW-1185">Reference proteome</keyword>
<protein>
    <submittedName>
        <fullName evidence="1">Flagellar protein FlaG</fullName>
    </submittedName>
</protein>
<dbReference type="SUPFAM" id="SSF160214">
    <property type="entry name" value="FlaG-like"/>
    <property type="match status" value="1"/>
</dbReference>
<evidence type="ECO:0000313" key="1">
    <source>
        <dbReference type="EMBL" id="TLS36614.1"/>
    </source>
</evidence>
<keyword evidence="1" id="KW-0969">Cilium</keyword>
<dbReference type="EMBL" id="SWLG01000009">
    <property type="protein sequence ID" value="TLS36614.1"/>
    <property type="molecule type" value="Genomic_DNA"/>
</dbReference>
<name>A0A5R9F7X0_9BACL</name>
<keyword evidence="1" id="KW-0966">Cell projection</keyword>
<keyword evidence="1" id="KW-0282">Flagellum</keyword>
<dbReference type="AlphaFoldDB" id="A0A5R9F7X0"/>
<dbReference type="InterPro" id="IPR005186">
    <property type="entry name" value="FlaG"/>
</dbReference>
<dbReference type="InterPro" id="IPR035924">
    <property type="entry name" value="FlaG-like_sf"/>
</dbReference>
<accession>A0A5R9F7X0</accession>
<comment type="caution">
    <text evidence="1">The sequence shown here is derived from an EMBL/GenBank/DDBJ whole genome shotgun (WGS) entry which is preliminary data.</text>
</comment>
<sequence length="118" mass="13822">MSEVNVEISKTINNNLTYQTKSSSFDRSVEILKQVDQKTNEEKPTKEKIDKKIESLNNFLNQSQTSLKFQLHEKLKEYYVQIIDTNTEKVIKEIPPKKFLDMYAVTAELLGLMVDEKY</sequence>
<proteinExistence type="predicted"/>
<dbReference type="PANTHER" id="PTHR37166:SF1">
    <property type="entry name" value="PROTEIN FLAG"/>
    <property type="match status" value="1"/>
</dbReference>
<dbReference type="NCBIfam" id="NF005834">
    <property type="entry name" value="PRK07738.1"/>
    <property type="match status" value="1"/>
</dbReference>